<dbReference type="Proteomes" id="UP001449225">
    <property type="component" value="Unassembled WGS sequence"/>
</dbReference>
<dbReference type="Gene3D" id="1.10.10.10">
    <property type="entry name" value="Winged helix-like DNA-binding domain superfamily/Winged helix DNA-binding domain"/>
    <property type="match status" value="1"/>
</dbReference>
<dbReference type="InterPro" id="IPR036390">
    <property type="entry name" value="WH_DNA-bd_sf"/>
</dbReference>
<dbReference type="SUPFAM" id="SSF46785">
    <property type="entry name" value="Winged helix' DNA-binding domain"/>
    <property type="match status" value="1"/>
</dbReference>
<dbReference type="CDD" id="cd00090">
    <property type="entry name" value="HTH_ARSR"/>
    <property type="match status" value="1"/>
</dbReference>
<dbReference type="InterPro" id="IPR011991">
    <property type="entry name" value="ArsR-like_HTH"/>
</dbReference>
<sequence length="115" mass="13112">MLEDVLGNVNKERVLVYLTARGDGYPSEIAGFFNAPATPIQVQAEKLETAGVLYSRLVGRSRVYSFNPRCVYVKELKALITRVLEFYPEDISTALLNNRRRPRKPEKPLKRSIND</sequence>
<reference evidence="1 2" key="1">
    <citation type="submission" date="2024-03" db="EMBL/GenBank/DDBJ databases">
        <title>Community enrichment and isolation of bacterial strains for fucoidan degradation.</title>
        <authorList>
            <person name="Sichert A."/>
        </authorList>
    </citation>
    <scope>NUCLEOTIDE SEQUENCE [LARGE SCALE GENOMIC DNA]</scope>
    <source>
        <strain evidence="1 2">AS76</strain>
    </source>
</reference>
<proteinExistence type="predicted"/>
<keyword evidence="2" id="KW-1185">Reference proteome</keyword>
<dbReference type="EMBL" id="JBBMRA010000011">
    <property type="protein sequence ID" value="MEM5537081.1"/>
    <property type="molecule type" value="Genomic_DNA"/>
</dbReference>
<comment type="caution">
    <text evidence="1">The sequence shown here is derived from an EMBL/GenBank/DDBJ whole genome shotgun (WGS) entry which is preliminary data.</text>
</comment>
<evidence type="ECO:0000313" key="2">
    <source>
        <dbReference type="Proteomes" id="UP001449225"/>
    </source>
</evidence>
<dbReference type="InterPro" id="IPR036388">
    <property type="entry name" value="WH-like_DNA-bd_sf"/>
</dbReference>
<dbReference type="RefSeq" id="WP_342854620.1">
    <property type="nucleotide sequence ID" value="NZ_JBBMRA010000011.1"/>
</dbReference>
<organism evidence="1 2">
    <name type="scientific">Neptuniibacter pectenicola</name>
    <dbReference type="NCBI Taxonomy" id="1806669"/>
    <lineage>
        <taxon>Bacteria</taxon>
        <taxon>Pseudomonadati</taxon>
        <taxon>Pseudomonadota</taxon>
        <taxon>Gammaproteobacteria</taxon>
        <taxon>Oceanospirillales</taxon>
        <taxon>Oceanospirillaceae</taxon>
        <taxon>Neptuniibacter</taxon>
    </lineage>
</organism>
<protein>
    <submittedName>
        <fullName evidence="1">Winged helix-turn-helix domain-containing protein</fullName>
    </submittedName>
</protein>
<evidence type="ECO:0000313" key="1">
    <source>
        <dbReference type="EMBL" id="MEM5537081.1"/>
    </source>
</evidence>
<accession>A0ABU9TTP2</accession>
<name>A0ABU9TTP2_9GAMM</name>
<gene>
    <name evidence="1" type="ORF">WNY58_11830</name>
</gene>